<accession>A0A023NGQ2</accession>
<dbReference type="EMBL" id="KJ621082">
    <property type="protein sequence ID" value="AHX01046.1"/>
    <property type="molecule type" value="Genomic_DNA"/>
</dbReference>
<proteinExistence type="predicted"/>
<dbReference type="KEGG" id="vg:19686290"/>
<evidence type="ECO:0000313" key="1">
    <source>
        <dbReference type="EMBL" id="AHX01046.1"/>
    </source>
</evidence>
<protein>
    <submittedName>
        <fullName evidence="1">Uncharacterized protein</fullName>
    </submittedName>
</protein>
<keyword evidence="2" id="KW-1185">Reference proteome</keyword>
<reference evidence="1" key="1">
    <citation type="submission" date="2014-05" db="EMBL/GenBank/DDBJ databases">
        <title>Complete genome sequence of bacteriophage DFL12phi1, which infects Dinoroseobacter shibae.</title>
        <authorList>
            <person name="Ji J."/>
            <person name="Zhang R."/>
            <person name="Jiao N."/>
        </authorList>
    </citation>
    <scope>NUCLEOTIDE SEQUENCE [LARGE SCALE GENOMIC DNA]</scope>
</reference>
<dbReference type="RefSeq" id="YP_009043766.1">
    <property type="nucleotide sequence ID" value="NC_024367.1"/>
</dbReference>
<name>A0A023NGQ2_9CAUD</name>
<sequence>MQTLMLTIQDKATPVAIQVTDWAFRRFKHLQEVTLTDPSVPDRIIGIDEDRDWDSLNHDEQNDLIDVWSQHFPMGP</sequence>
<evidence type="ECO:0000313" key="2">
    <source>
        <dbReference type="Proteomes" id="UP000024335"/>
    </source>
</evidence>
<organism evidence="1 2">
    <name type="scientific">Dinoroseobacter phage DFL12phi1</name>
    <dbReference type="NCBI Taxonomy" id="1477404"/>
    <lineage>
        <taxon>Viruses</taxon>
        <taxon>Duplodnaviria</taxon>
        <taxon>Heunggongvirae</taxon>
        <taxon>Uroviricota</taxon>
        <taxon>Caudoviricetes</taxon>
        <taxon>Schitoviridae</taxon>
        <taxon>Rhodovirinae</taxon>
        <taxon>Baltimorevirus</taxon>
        <taxon>Baltimorevirus DFL12</taxon>
    </lineage>
</organism>
<dbReference type="GeneID" id="19686290"/>
<dbReference type="Proteomes" id="UP000024335">
    <property type="component" value="Segment"/>
</dbReference>